<dbReference type="GO" id="GO:0003939">
    <property type="term" value="F:L-iditol 2-dehydrogenase (NAD+) activity"/>
    <property type="evidence" value="ECO:0007669"/>
    <property type="project" value="UniProtKB-EC"/>
</dbReference>
<evidence type="ECO:0000313" key="16">
    <source>
        <dbReference type="Proteomes" id="UP000001519"/>
    </source>
</evidence>
<evidence type="ECO:0000256" key="4">
    <source>
        <dbReference type="ARBA" id="ARBA00022833"/>
    </source>
</evidence>
<dbReference type="HOGENOM" id="CLU_026673_23_2_1"/>
<dbReference type="GeneTree" id="ENSGT00550000074781"/>
<evidence type="ECO:0000256" key="5">
    <source>
        <dbReference type="ARBA" id="ARBA00023002"/>
    </source>
</evidence>
<dbReference type="Pfam" id="PF08240">
    <property type="entry name" value="ADH_N"/>
    <property type="match status" value="1"/>
</dbReference>
<reference evidence="16" key="1">
    <citation type="submission" date="2011-05" db="EMBL/GenBank/DDBJ databases">
        <title>Insights into the evolution of the great apes provided by the gorilla genome.</title>
        <authorList>
            <person name="Scally A."/>
        </authorList>
    </citation>
    <scope>NUCLEOTIDE SEQUENCE [LARGE SCALE GENOMIC DNA]</scope>
</reference>
<reference evidence="15 16" key="2">
    <citation type="journal article" date="2012" name="Nature">
        <title>Insights into hominid evolution from the gorilla genome sequence.</title>
        <authorList>
            <person name="Scally A."/>
            <person name="Dutheil J.Y."/>
            <person name="Hillier L.W."/>
            <person name="Jordan G.E."/>
            <person name="Goodhead I."/>
            <person name="Herrero J."/>
            <person name="Hobolth A."/>
            <person name="Lappalainen T."/>
            <person name="Mailund T."/>
            <person name="Marques-Bonet T."/>
            <person name="McCarthy S."/>
            <person name="Montgomery S.H."/>
            <person name="Schwalie P.C."/>
            <person name="Tang Y.A."/>
            <person name="Ward M.C."/>
            <person name="Xue Y."/>
            <person name="Yngvadottir B."/>
            <person name="Alkan C."/>
            <person name="Andersen L.N."/>
            <person name="Ayub Q."/>
            <person name="Ball E.V."/>
            <person name="Beal K."/>
            <person name="Bradley B.J."/>
            <person name="Chen Y."/>
            <person name="Clee C.M."/>
            <person name="Fitzgerald S."/>
            <person name="Graves T.A."/>
            <person name="Gu Y."/>
            <person name="Heath P."/>
            <person name="Heger A."/>
            <person name="Karakoc E."/>
            <person name="Kolb-Kokocinski A."/>
            <person name="Laird G.K."/>
            <person name="Lunter G."/>
            <person name="Meader S."/>
            <person name="Mort M."/>
            <person name="Mullikin J.C."/>
            <person name="Munch K."/>
            <person name="O'Connor T.D."/>
            <person name="Phillips A.D."/>
            <person name="Prado-Martinez J."/>
            <person name="Rogers A.S."/>
            <person name="Sajjadian S."/>
            <person name="Schmidt D."/>
            <person name="Shaw K."/>
            <person name="Simpson J.T."/>
            <person name="Stenson P.D."/>
            <person name="Turner D.J."/>
            <person name="Vigilant L."/>
            <person name="Vilella A.J."/>
            <person name="Whitener W."/>
            <person name="Zhu B."/>
            <person name="Cooper D.N."/>
            <person name="de Jong P."/>
            <person name="Dermitzakis E.T."/>
            <person name="Eichler E.E."/>
            <person name="Flicek P."/>
            <person name="Goldman N."/>
            <person name="Mundy N.I."/>
            <person name="Ning Z."/>
            <person name="Odom D.T."/>
            <person name="Ponting C.P."/>
            <person name="Quail M.A."/>
            <person name="Ryder O.A."/>
            <person name="Searle S.M."/>
            <person name="Warren W.C."/>
            <person name="Wilson R.K."/>
            <person name="Schierup M.H."/>
            <person name="Rogers J."/>
            <person name="Tyler-Smith C."/>
            <person name="Durbin R."/>
        </authorList>
    </citation>
    <scope>NUCLEOTIDE SEQUENCE [LARGE SCALE GENOMIC DNA]</scope>
</reference>
<dbReference type="EC" id="1.1.1.9" evidence="7"/>
<comment type="catalytic activity">
    <reaction evidence="12">
        <text>xylitol + NAD(+) = D-xylulose + NADH + H(+)</text>
        <dbReference type="Rhea" id="RHEA:20433"/>
        <dbReference type="ChEBI" id="CHEBI:15378"/>
        <dbReference type="ChEBI" id="CHEBI:17140"/>
        <dbReference type="ChEBI" id="CHEBI:17151"/>
        <dbReference type="ChEBI" id="CHEBI:57540"/>
        <dbReference type="ChEBI" id="CHEBI:57945"/>
        <dbReference type="EC" id="1.1.1.9"/>
    </reaction>
</comment>
<reference evidence="15" key="4">
    <citation type="submission" date="2025-09" db="UniProtKB">
        <authorList>
            <consortium name="Ensembl"/>
        </authorList>
    </citation>
    <scope>IDENTIFICATION</scope>
</reference>
<evidence type="ECO:0000256" key="10">
    <source>
        <dbReference type="ARBA" id="ARBA00031806"/>
    </source>
</evidence>
<evidence type="ECO:0000256" key="3">
    <source>
        <dbReference type="ARBA" id="ARBA00022723"/>
    </source>
</evidence>
<dbReference type="EMBL" id="CABD030095990">
    <property type="status" value="NOT_ANNOTATED_CDS"/>
    <property type="molecule type" value="Genomic_DNA"/>
</dbReference>
<dbReference type="EC" id="1.1.1.14" evidence="6"/>
<dbReference type="PANTHER" id="PTHR43161">
    <property type="entry name" value="SORBITOL DEHYDROGENASE"/>
    <property type="match status" value="1"/>
</dbReference>
<keyword evidence="4" id="KW-0862">Zinc</keyword>
<evidence type="ECO:0000256" key="11">
    <source>
        <dbReference type="ARBA" id="ARBA00032485"/>
    </source>
</evidence>
<dbReference type="EMBL" id="CABD030095992">
    <property type="status" value="NOT_ANNOTATED_CDS"/>
    <property type="molecule type" value="Genomic_DNA"/>
</dbReference>
<evidence type="ECO:0000256" key="1">
    <source>
        <dbReference type="ARBA" id="ARBA00001947"/>
    </source>
</evidence>
<dbReference type="SUPFAM" id="SSF50129">
    <property type="entry name" value="GroES-like"/>
    <property type="match status" value="1"/>
</dbReference>
<comment type="cofactor">
    <cofactor evidence="1">
        <name>Zn(2+)</name>
        <dbReference type="ChEBI" id="CHEBI:29105"/>
    </cofactor>
</comment>
<dbReference type="EMBL" id="CABD030095991">
    <property type="status" value="NOT_ANNOTATED_CDS"/>
    <property type="molecule type" value="Genomic_DNA"/>
</dbReference>
<evidence type="ECO:0000259" key="14">
    <source>
        <dbReference type="Pfam" id="PF08240"/>
    </source>
</evidence>
<keyword evidence="5" id="KW-0560">Oxidoreductase</keyword>
<evidence type="ECO:0000256" key="6">
    <source>
        <dbReference type="ARBA" id="ARBA00026109"/>
    </source>
</evidence>
<dbReference type="InterPro" id="IPR013154">
    <property type="entry name" value="ADH-like_N"/>
</dbReference>
<dbReference type="EMBL" id="CABD030095993">
    <property type="status" value="NOT_ANNOTATED_CDS"/>
    <property type="molecule type" value="Genomic_DNA"/>
</dbReference>
<evidence type="ECO:0000256" key="8">
    <source>
        <dbReference type="ARBA" id="ARBA00026132"/>
    </source>
</evidence>
<dbReference type="Bgee" id="ENSGGOG00000026415">
    <property type="expression patterns" value="Expressed in liver and 5 other cell types or tissues"/>
</dbReference>
<evidence type="ECO:0000256" key="7">
    <source>
        <dbReference type="ARBA" id="ARBA00026119"/>
    </source>
</evidence>
<dbReference type="EMBL" id="CABD030095995">
    <property type="status" value="NOT_ANNOTATED_CDS"/>
    <property type="molecule type" value="Genomic_DNA"/>
</dbReference>
<sequence length="113" mass="12259">MATAAKPNNLSLVVHGPGDLRLVSWEGGWEVLLRMHSVGICGSDVHYWEDGRIGNFIVKKPMVLGHEASGTVEKVGSSVKHLKPGWKTKNQTKEEADSAPTLGHGAIFVFLSR</sequence>
<dbReference type="Proteomes" id="UP000001519">
    <property type="component" value="Chromosome 15"/>
</dbReference>
<dbReference type="AlphaFoldDB" id="G3S9E1"/>
<keyword evidence="16" id="KW-1185">Reference proteome</keyword>
<protein>
    <recommendedName>
        <fullName evidence="8">Sorbitol dehydrogenase</fullName>
        <ecNumber evidence="6">1.1.1.14</ecNumber>
        <ecNumber evidence="7">1.1.1.9</ecNumber>
    </recommendedName>
    <alternativeName>
        <fullName evidence="9">L-iditol 2-dehydrogenase</fullName>
    </alternativeName>
    <alternativeName>
        <fullName evidence="11">Polyol dehydrogenase</fullName>
    </alternativeName>
    <alternativeName>
        <fullName evidence="10">Xylitol dehydrogenase</fullName>
    </alternativeName>
</protein>
<reference evidence="15" key="3">
    <citation type="submission" date="2025-08" db="UniProtKB">
        <authorList>
            <consortium name="Ensembl"/>
        </authorList>
    </citation>
    <scope>IDENTIFICATION</scope>
</reference>
<dbReference type="GO" id="GO:0046526">
    <property type="term" value="F:D-xylulose reductase activity"/>
    <property type="evidence" value="ECO:0007669"/>
    <property type="project" value="UniProtKB-EC"/>
</dbReference>
<dbReference type="STRING" id="9593.ENSGGOP00000024707"/>
<comment type="catalytic activity">
    <reaction evidence="13">
        <text>L-iditol + NAD(+) = keto-L-sorbose + NADH + H(+)</text>
        <dbReference type="Rhea" id="RHEA:10160"/>
        <dbReference type="ChEBI" id="CHEBI:13172"/>
        <dbReference type="ChEBI" id="CHEBI:15378"/>
        <dbReference type="ChEBI" id="CHEBI:18202"/>
        <dbReference type="ChEBI" id="CHEBI:57540"/>
        <dbReference type="ChEBI" id="CHEBI:57945"/>
        <dbReference type="EC" id="1.1.1.14"/>
    </reaction>
</comment>
<organism evidence="15 16">
    <name type="scientific">Gorilla gorilla gorilla</name>
    <name type="common">Western lowland gorilla</name>
    <dbReference type="NCBI Taxonomy" id="9595"/>
    <lineage>
        <taxon>Eukaryota</taxon>
        <taxon>Metazoa</taxon>
        <taxon>Chordata</taxon>
        <taxon>Craniata</taxon>
        <taxon>Vertebrata</taxon>
        <taxon>Euteleostomi</taxon>
        <taxon>Mammalia</taxon>
        <taxon>Eutheria</taxon>
        <taxon>Euarchontoglires</taxon>
        <taxon>Primates</taxon>
        <taxon>Haplorrhini</taxon>
        <taxon>Catarrhini</taxon>
        <taxon>Hominidae</taxon>
        <taxon>Gorilla</taxon>
    </lineage>
</organism>
<keyword evidence="3" id="KW-0479">Metal-binding</keyword>
<comment type="similarity">
    <text evidence="2">Belongs to the zinc-containing alcohol dehydrogenase family.</text>
</comment>
<evidence type="ECO:0000256" key="12">
    <source>
        <dbReference type="ARBA" id="ARBA00048406"/>
    </source>
</evidence>
<evidence type="ECO:0000256" key="2">
    <source>
        <dbReference type="ARBA" id="ARBA00008072"/>
    </source>
</evidence>
<dbReference type="InParanoid" id="G3S9E1"/>
<dbReference type="InterPro" id="IPR002328">
    <property type="entry name" value="ADH_Zn_CS"/>
</dbReference>
<dbReference type="EMBL" id="CABD030095994">
    <property type="status" value="NOT_ANNOTATED_CDS"/>
    <property type="molecule type" value="Genomic_DNA"/>
</dbReference>
<dbReference type="Gene3D" id="3.90.180.10">
    <property type="entry name" value="Medium-chain alcohol dehydrogenases, catalytic domain"/>
    <property type="match status" value="1"/>
</dbReference>
<dbReference type="eggNOG" id="KOG0024">
    <property type="taxonomic scope" value="Eukaryota"/>
</dbReference>
<dbReference type="PROSITE" id="PS00059">
    <property type="entry name" value="ADH_ZINC"/>
    <property type="match status" value="1"/>
</dbReference>
<dbReference type="Ensembl" id="ENSGGOT00000027649.2">
    <property type="protein sequence ID" value="ENSGGOP00000024707.2"/>
    <property type="gene ID" value="ENSGGOG00000026415.2"/>
</dbReference>
<evidence type="ECO:0000313" key="15">
    <source>
        <dbReference type="Ensembl" id="ENSGGOP00000024707.2"/>
    </source>
</evidence>
<proteinExistence type="inferred from homology"/>
<accession>G3S9E1</accession>
<evidence type="ECO:0000256" key="9">
    <source>
        <dbReference type="ARBA" id="ARBA00030853"/>
    </source>
</evidence>
<name>G3S9E1_GORGO</name>
<dbReference type="PANTHER" id="PTHR43161:SF9">
    <property type="entry name" value="SORBITOL DEHYDROGENASE"/>
    <property type="match status" value="1"/>
</dbReference>
<evidence type="ECO:0000256" key="13">
    <source>
        <dbReference type="ARBA" id="ARBA00049408"/>
    </source>
</evidence>
<dbReference type="InterPro" id="IPR011032">
    <property type="entry name" value="GroES-like_sf"/>
</dbReference>
<dbReference type="GO" id="GO:0008270">
    <property type="term" value="F:zinc ion binding"/>
    <property type="evidence" value="ECO:0007669"/>
    <property type="project" value="InterPro"/>
</dbReference>
<feature type="domain" description="Alcohol dehydrogenase-like N-terminal" evidence="14">
    <location>
        <begin position="30"/>
        <end position="87"/>
    </location>
</feature>